<reference evidence="1 2" key="1">
    <citation type="submission" date="2019-10" db="EMBL/GenBank/DDBJ databases">
        <title>Whole genome shotgun sequence of Acrocarpospora pleiomorpha NBRC 16267.</title>
        <authorList>
            <person name="Ichikawa N."/>
            <person name="Kimura A."/>
            <person name="Kitahashi Y."/>
            <person name="Komaki H."/>
            <person name="Oguchi A."/>
        </authorList>
    </citation>
    <scope>NUCLEOTIDE SEQUENCE [LARGE SCALE GENOMIC DNA]</scope>
    <source>
        <strain evidence="1 2">NBRC 16267</strain>
    </source>
</reference>
<name>A0A5M3XPY6_9ACTN</name>
<evidence type="ECO:0000313" key="2">
    <source>
        <dbReference type="Proteomes" id="UP000377595"/>
    </source>
</evidence>
<dbReference type="AlphaFoldDB" id="A0A5M3XPY6"/>
<dbReference type="Proteomes" id="UP000377595">
    <property type="component" value="Unassembled WGS sequence"/>
</dbReference>
<keyword evidence="2" id="KW-1185">Reference proteome</keyword>
<sequence>MVMSSEVSATASGTWRLGDLTVNRMGFGAMRLTQVGQAFGNGVPRDRGQAIAVLRRAVELGTRG</sequence>
<proteinExistence type="predicted"/>
<dbReference type="EMBL" id="BLAF01000016">
    <property type="protein sequence ID" value="GES20338.1"/>
    <property type="molecule type" value="Genomic_DNA"/>
</dbReference>
<evidence type="ECO:0000313" key="1">
    <source>
        <dbReference type="EMBL" id="GES20338.1"/>
    </source>
</evidence>
<gene>
    <name evidence="1" type="ORF">Aple_032340</name>
</gene>
<evidence type="ECO:0008006" key="3">
    <source>
        <dbReference type="Google" id="ProtNLM"/>
    </source>
</evidence>
<accession>A0A5M3XPY6</accession>
<protein>
    <recommendedName>
        <fullName evidence="3">NADP-dependent oxidoreductase domain-containing protein</fullName>
    </recommendedName>
</protein>
<comment type="caution">
    <text evidence="1">The sequence shown here is derived from an EMBL/GenBank/DDBJ whole genome shotgun (WGS) entry which is preliminary data.</text>
</comment>
<organism evidence="1 2">
    <name type="scientific">Acrocarpospora pleiomorpha</name>
    <dbReference type="NCBI Taxonomy" id="90975"/>
    <lineage>
        <taxon>Bacteria</taxon>
        <taxon>Bacillati</taxon>
        <taxon>Actinomycetota</taxon>
        <taxon>Actinomycetes</taxon>
        <taxon>Streptosporangiales</taxon>
        <taxon>Streptosporangiaceae</taxon>
        <taxon>Acrocarpospora</taxon>
    </lineage>
</organism>